<name>A0AA41QQ08_9HYPH</name>
<evidence type="ECO:0000313" key="2">
    <source>
        <dbReference type="Proteomes" id="UP001156140"/>
    </source>
</evidence>
<protein>
    <submittedName>
        <fullName evidence="1">Uncharacterized protein</fullName>
    </submittedName>
</protein>
<evidence type="ECO:0000313" key="1">
    <source>
        <dbReference type="EMBL" id="MCI0128674.1"/>
    </source>
</evidence>
<proteinExistence type="predicted"/>
<gene>
    <name evidence="1" type="ORF">ML536_17725</name>
</gene>
<keyword evidence="2" id="KW-1185">Reference proteome</keyword>
<accession>A0AA41QQ08</accession>
<organism evidence="1 2">
    <name type="scientific">Paradevosia shaoguanensis</name>
    <dbReference type="NCBI Taxonomy" id="1335043"/>
    <lineage>
        <taxon>Bacteria</taxon>
        <taxon>Pseudomonadati</taxon>
        <taxon>Pseudomonadota</taxon>
        <taxon>Alphaproteobacteria</taxon>
        <taxon>Hyphomicrobiales</taxon>
        <taxon>Devosiaceae</taxon>
        <taxon>Paradevosia</taxon>
    </lineage>
</organism>
<dbReference type="EMBL" id="JALAZD010000002">
    <property type="protein sequence ID" value="MCI0128674.1"/>
    <property type="molecule type" value="Genomic_DNA"/>
</dbReference>
<comment type="caution">
    <text evidence="1">The sequence shown here is derived from an EMBL/GenBank/DDBJ whole genome shotgun (WGS) entry which is preliminary data.</text>
</comment>
<dbReference type="Proteomes" id="UP001156140">
    <property type="component" value="Unassembled WGS sequence"/>
</dbReference>
<dbReference type="AlphaFoldDB" id="A0AA41QQ08"/>
<dbReference type="RefSeq" id="WP_281736762.1">
    <property type="nucleotide sequence ID" value="NZ_JAKETQ010000002.1"/>
</dbReference>
<reference evidence="1" key="1">
    <citation type="submission" date="2022-03" db="EMBL/GenBank/DDBJ databases">
        <title>The complete genome sequence of a Methyloterrigena soli.</title>
        <authorList>
            <person name="Zi Z."/>
        </authorList>
    </citation>
    <scope>NUCLEOTIDE SEQUENCE</scope>
    <source>
        <strain evidence="1">M48</strain>
    </source>
</reference>
<sequence>MLVTHPATISNPAASVAHDTELRRMVEALKELRGQGVGVSDTDLEALDFTSEQIAALGKRAVEAAREEMVIHLEPRPPYDRQKRLNFARRAIFDLCPDRLTIIACLQSNAFTHREIEDLLPEALALASDDLAGSAPRSAV</sequence>